<reference evidence="1" key="1">
    <citation type="submission" date="2014-11" db="EMBL/GenBank/DDBJ databases">
        <authorList>
            <person name="Amaro Gonzalez C."/>
        </authorList>
    </citation>
    <scope>NUCLEOTIDE SEQUENCE</scope>
</reference>
<sequence>MAISVEGNNRGTIHALVWYCKKEQLYNTAPLEMVPKMALAL</sequence>
<accession>A0A0E9SR57</accession>
<organism evidence="1">
    <name type="scientific">Anguilla anguilla</name>
    <name type="common">European freshwater eel</name>
    <name type="synonym">Muraena anguilla</name>
    <dbReference type="NCBI Taxonomy" id="7936"/>
    <lineage>
        <taxon>Eukaryota</taxon>
        <taxon>Metazoa</taxon>
        <taxon>Chordata</taxon>
        <taxon>Craniata</taxon>
        <taxon>Vertebrata</taxon>
        <taxon>Euteleostomi</taxon>
        <taxon>Actinopterygii</taxon>
        <taxon>Neopterygii</taxon>
        <taxon>Teleostei</taxon>
        <taxon>Anguilliformes</taxon>
        <taxon>Anguillidae</taxon>
        <taxon>Anguilla</taxon>
    </lineage>
</organism>
<reference evidence="1" key="2">
    <citation type="journal article" date="2015" name="Fish Shellfish Immunol.">
        <title>Early steps in the European eel (Anguilla anguilla)-Vibrio vulnificus interaction in the gills: Role of the RtxA13 toxin.</title>
        <authorList>
            <person name="Callol A."/>
            <person name="Pajuelo D."/>
            <person name="Ebbesson L."/>
            <person name="Teles M."/>
            <person name="MacKenzie S."/>
            <person name="Amaro C."/>
        </authorList>
    </citation>
    <scope>NUCLEOTIDE SEQUENCE</scope>
</reference>
<evidence type="ECO:0000313" key="1">
    <source>
        <dbReference type="EMBL" id="JAH43170.1"/>
    </source>
</evidence>
<protein>
    <submittedName>
        <fullName evidence="1">Uncharacterized protein</fullName>
    </submittedName>
</protein>
<name>A0A0E9SR57_ANGAN</name>
<proteinExistence type="predicted"/>
<dbReference type="AlphaFoldDB" id="A0A0E9SR57"/>
<dbReference type="EMBL" id="GBXM01065407">
    <property type="protein sequence ID" value="JAH43170.1"/>
    <property type="molecule type" value="Transcribed_RNA"/>
</dbReference>